<dbReference type="OrthoDB" id="367242at2759"/>
<protein>
    <submittedName>
        <fullName evidence="1">Uncharacterized protein</fullName>
    </submittedName>
</protein>
<evidence type="ECO:0000313" key="2">
    <source>
        <dbReference type="Proteomes" id="UP000031512"/>
    </source>
</evidence>
<reference evidence="1 2" key="1">
    <citation type="journal article" date="2012" name="BMC Genomics">
        <title>Comparative genomic analysis and phylogenetic position of Theileria equi.</title>
        <authorList>
            <person name="Kappmeyer L.S."/>
            <person name="Thiagarajan M."/>
            <person name="Herndon D.R."/>
            <person name="Ramsay J.D."/>
            <person name="Caler E."/>
            <person name="Djikeng A."/>
            <person name="Gillespie J.J."/>
            <person name="Lau A.O."/>
            <person name="Roalson E.H."/>
            <person name="Silva J.C."/>
            <person name="Silva M.G."/>
            <person name="Suarez C.E."/>
            <person name="Ueti M.W."/>
            <person name="Nene V.M."/>
            <person name="Mealey R.H."/>
            <person name="Knowles D.P."/>
            <person name="Brayton K.A."/>
        </authorList>
    </citation>
    <scope>NUCLEOTIDE SEQUENCE [LARGE SCALE GENOMIC DNA]</scope>
    <source>
        <strain evidence="1 2">WA</strain>
    </source>
</reference>
<dbReference type="Proteomes" id="UP000031512">
    <property type="component" value="Unassembled WGS sequence"/>
</dbReference>
<dbReference type="AlphaFoldDB" id="L1LCG0"/>
<dbReference type="EMBL" id="ACOU01000004">
    <property type="protein sequence ID" value="EKX72964.1"/>
    <property type="molecule type" value="Genomic_DNA"/>
</dbReference>
<evidence type="ECO:0000313" key="1">
    <source>
        <dbReference type="EMBL" id="EKX72964.1"/>
    </source>
</evidence>
<dbReference type="GeneID" id="15802628"/>
<dbReference type="KEGG" id="beq:BEWA_015230"/>
<accession>L1LCG0</accession>
<dbReference type="RefSeq" id="XP_004832416.1">
    <property type="nucleotide sequence ID" value="XM_004832359.1"/>
</dbReference>
<dbReference type="eggNOG" id="ENOG502QXG6">
    <property type="taxonomic scope" value="Eukaryota"/>
</dbReference>
<organism evidence="1 2">
    <name type="scientific">Theileria equi strain WA</name>
    <dbReference type="NCBI Taxonomy" id="1537102"/>
    <lineage>
        <taxon>Eukaryota</taxon>
        <taxon>Sar</taxon>
        <taxon>Alveolata</taxon>
        <taxon>Apicomplexa</taxon>
        <taxon>Aconoidasida</taxon>
        <taxon>Piroplasmida</taxon>
        <taxon>Theileriidae</taxon>
        <taxon>Theileria</taxon>
    </lineage>
</organism>
<proteinExistence type="predicted"/>
<gene>
    <name evidence="1" type="ORF">BEWA_015230</name>
</gene>
<name>L1LCG0_THEEQ</name>
<sequence>MQGCDCSSIIGIQSAVAAASFALCLYTCKKVKMCKCHKKGNDAGLFLPLPQGHIEDLIEQKNEPIEDSDIPKVAITKLQLPKQKTEKNKHEKFTNATSIVELIFILAKESGSIIPHRLLDEIISVSKSEKLKEEQCISSLSYEFVGVYGAEKIQQADVALFTSIMSNVISLEYECYIEFLITLDALDRAILNSFDPMVVLTSLYLISANWDKGECAKPTELSSILKTNNIDASKVASTITVVNIHRRTINVTEEGISKAVDSIRAAVVRRSSRIRKTNK</sequence>
<dbReference type="VEuPathDB" id="PiroplasmaDB:BEWA_015230"/>
<keyword evidence="2" id="KW-1185">Reference proteome</keyword>
<comment type="caution">
    <text evidence="1">The sequence shown here is derived from an EMBL/GenBank/DDBJ whole genome shotgun (WGS) entry which is preliminary data.</text>
</comment>